<evidence type="ECO:0000256" key="5">
    <source>
        <dbReference type="ARBA" id="ARBA00023136"/>
    </source>
</evidence>
<keyword evidence="4" id="KW-0597">Phosphoprotein</keyword>
<dbReference type="PANTHER" id="PTHR23401:SF3">
    <property type="entry name" value="CYCLIN-DEPENDENT KINASE 5 ACTIVATOR 2"/>
    <property type="match status" value="1"/>
</dbReference>
<evidence type="ECO:0000256" key="7">
    <source>
        <dbReference type="ARBA" id="ARBA00046278"/>
    </source>
</evidence>
<keyword evidence="10" id="KW-1185">Reference proteome</keyword>
<feature type="region of interest" description="Disordered" evidence="8">
    <location>
        <begin position="351"/>
        <end position="403"/>
    </location>
</feature>
<evidence type="ECO:0000256" key="4">
    <source>
        <dbReference type="ARBA" id="ARBA00022553"/>
    </source>
</evidence>
<dbReference type="SUPFAM" id="SSF47954">
    <property type="entry name" value="Cyclin-like"/>
    <property type="match status" value="1"/>
</dbReference>
<dbReference type="GO" id="GO:0016533">
    <property type="term" value="C:protein kinase 5 complex"/>
    <property type="evidence" value="ECO:0007669"/>
    <property type="project" value="InterPro"/>
</dbReference>
<comment type="similarity">
    <text evidence="2">Belongs to the cyclin-dependent kinase 5 activator family.</text>
</comment>
<evidence type="ECO:0000313" key="10">
    <source>
        <dbReference type="Proteomes" id="UP001174136"/>
    </source>
</evidence>
<protein>
    <submittedName>
        <fullName evidence="9">Cyclin-dependent kinase 5 activator 2</fullName>
    </submittedName>
</protein>
<comment type="caution">
    <text evidence="9">The sequence shown here is derived from an EMBL/GenBank/DDBJ whole genome shotgun (WGS) entry which is preliminary data.</text>
</comment>
<feature type="region of interest" description="Disordered" evidence="8">
    <location>
        <begin position="144"/>
        <end position="185"/>
    </location>
</feature>
<dbReference type="PANTHER" id="PTHR23401">
    <property type="entry name" value="CYCLIN DEPENDANT KINASE-5 ACTIVATOR"/>
    <property type="match status" value="1"/>
</dbReference>
<dbReference type="Pfam" id="PF03261">
    <property type="entry name" value="CDK5_activator"/>
    <property type="match status" value="1"/>
</dbReference>
<dbReference type="Gene3D" id="1.10.472.10">
    <property type="entry name" value="Cyclin-like"/>
    <property type="match status" value="1"/>
</dbReference>
<dbReference type="EMBL" id="JAOPHQ010005178">
    <property type="protein sequence ID" value="KAK0136295.1"/>
    <property type="molecule type" value="Genomic_DNA"/>
</dbReference>
<evidence type="ECO:0000313" key="9">
    <source>
        <dbReference type="EMBL" id="KAK0136295.1"/>
    </source>
</evidence>
<dbReference type="GO" id="GO:0030426">
    <property type="term" value="C:growth cone"/>
    <property type="evidence" value="ECO:0007669"/>
    <property type="project" value="TreeGrafter"/>
</dbReference>
<dbReference type="GO" id="GO:0019901">
    <property type="term" value="F:protein kinase binding"/>
    <property type="evidence" value="ECO:0007669"/>
    <property type="project" value="TreeGrafter"/>
</dbReference>
<comment type="subcellular location">
    <subcellularLocation>
        <location evidence="1">Cell membrane</location>
        <topology evidence="1">Lipid-anchor</topology>
    </subcellularLocation>
    <subcellularLocation>
        <location evidence="7">Endomembrane system</location>
        <topology evidence="7">Lipid-anchor</topology>
        <orientation evidence="7">Cytoplasmic side</orientation>
    </subcellularLocation>
</comment>
<keyword evidence="9" id="KW-0808">Transferase</keyword>
<gene>
    <name evidence="9" type="primary">CDK5R2</name>
    <name evidence="9" type="ORF">N1851_027804</name>
</gene>
<evidence type="ECO:0000256" key="6">
    <source>
        <dbReference type="ARBA" id="ARBA00023288"/>
    </source>
</evidence>
<dbReference type="GO" id="GO:0012505">
    <property type="term" value="C:endomembrane system"/>
    <property type="evidence" value="ECO:0007669"/>
    <property type="project" value="UniProtKB-SubCell"/>
</dbReference>
<dbReference type="GO" id="GO:0005886">
    <property type="term" value="C:plasma membrane"/>
    <property type="evidence" value="ECO:0007669"/>
    <property type="project" value="UniProtKB-SubCell"/>
</dbReference>
<evidence type="ECO:0000256" key="3">
    <source>
        <dbReference type="ARBA" id="ARBA00022475"/>
    </source>
</evidence>
<evidence type="ECO:0000256" key="1">
    <source>
        <dbReference type="ARBA" id="ARBA00004193"/>
    </source>
</evidence>
<feature type="compositionally biased region" description="Basic and acidic residues" evidence="8">
    <location>
        <begin position="353"/>
        <end position="403"/>
    </location>
</feature>
<keyword evidence="3" id="KW-1003">Cell membrane</keyword>
<dbReference type="InterPro" id="IPR036915">
    <property type="entry name" value="Cyclin-like_sf"/>
</dbReference>
<sequence length="572" mass="64756">MENLSSSSAGSGMGSFTGAARARITASWLSMLSVFPMTRTRTEIPDTRTRKAVATTDEEEEEHKRSVFVMLEARARDVRSVLVSVCIACCVMGAVLSLSPSARKAAGAAAEEKLAGKKPAKGNLKKRHSALLHALTWKRLVAAKKKGAKKVNPTPRGSTRSAEPLTEHRNADSLARPGPKPAPLAVPVPTIPERSLLSPRKVVVQASTGELLRCLSDFLCRRCSKLHQLSSSEVITWFRNVDRALLVQGWQGFITPANLVFVYLLCREAVDSDISSESELQASVLSCLYLSYSYLGNEISYPVKPFLVEASRDAFWQRGLSLISTMSSDMLRINADPHFFTQVFQDLKSQGAARERDKEREVEREREREVEREREREEREREREEEKEREKEEERERERETKDRVMRYEQRHTKDRVMRYEQRHVSMGAAPQDRNECVVGYICGVDSEVGHSFVTGLSRTQVFVWRRTECTWPFTSDLTSKTFPIIQDPLGAVASATRTTSPASTMERTIDDPADPGSDGIWSFILAVYHFPRLQDFRGVRSNKQINTCMNVVEFYILQVWPRINICLSWNV</sequence>
<dbReference type="GO" id="GO:0061575">
    <property type="term" value="F:cyclin-dependent protein serine/threonine kinase activator activity"/>
    <property type="evidence" value="ECO:0007669"/>
    <property type="project" value="InterPro"/>
</dbReference>
<reference evidence="9" key="1">
    <citation type="journal article" date="2023" name="Front. Mar. Sci.">
        <title>A new Merluccius polli reference genome to investigate the effects of global change in West African waters.</title>
        <authorList>
            <person name="Mateo J.L."/>
            <person name="Blanco-Fernandez C."/>
            <person name="Garcia-Vazquez E."/>
            <person name="Machado-Schiaffino G."/>
        </authorList>
    </citation>
    <scope>NUCLEOTIDE SEQUENCE</scope>
    <source>
        <strain evidence="9">C29</strain>
        <tissue evidence="9">Fin</tissue>
    </source>
</reference>
<dbReference type="AlphaFoldDB" id="A0AA47NT08"/>
<dbReference type="GO" id="GO:0005737">
    <property type="term" value="C:cytoplasm"/>
    <property type="evidence" value="ECO:0007669"/>
    <property type="project" value="TreeGrafter"/>
</dbReference>
<dbReference type="GO" id="GO:0007411">
    <property type="term" value="P:axon guidance"/>
    <property type="evidence" value="ECO:0007669"/>
    <property type="project" value="TreeGrafter"/>
</dbReference>
<keyword evidence="9" id="KW-0418">Kinase</keyword>
<name>A0AA47NT08_MERPO</name>
<evidence type="ECO:0000256" key="2">
    <source>
        <dbReference type="ARBA" id="ARBA00010175"/>
    </source>
</evidence>
<dbReference type="GO" id="GO:0007420">
    <property type="term" value="P:brain development"/>
    <property type="evidence" value="ECO:0007669"/>
    <property type="project" value="TreeGrafter"/>
</dbReference>
<evidence type="ECO:0000256" key="8">
    <source>
        <dbReference type="SAM" id="MobiDB-lite"/>
    </source>
</evidence>
<proteinExistence type="inferred from homology"/>
<keyword evidence="6" id="KW-0449">Lipoprotein</keyword>
<keyword evidence="5" id="KW-0472">Membrane</keyword>
<dbReference type="Proteomes" id="UP001174136">
    <property type="component" value="Unassembled WGS sequence"/>
</dbReference>
<dbReference type="InterPro" id="IPR004944">
    <property type="entry name" value="CDK5_activator"/>
</dbReference>
<dbReference type="FunFam" id="1.10.472.10:FF:000025">
    <property type="entry name" value="Cyclin-dependent kinase 5 activator"/>
    <property type="match status" value="1"/>
</dbReference>
<organism evidence="9 10">
    <name type="scientific">Merluccius polli</name>
    <name type="common">Benguela hake</name>
    <name type="synonym">Merluccius cadenati</name>
    <dbReference type="NCBI Taxonomy" id="89951"/>
    <lineage>
        <taxon>Eukaryota</taxon>
        <taxon>Metazoa</taxon>
        <taxon>Chordata</taxon>
        <taxon>Craniata</taxon>
        <taxon>Vertebrata</taxon>
        <taxon>Euteleostomi</taxon>
        <taxon>Actinopterygii</taxon>
        <taxon>Neopterygii</taxon>
        <taxon>Teleostei</taxon>
        <taxon>Neoteleostei</taxon>
        <taxon>Acanthomorphata</taxon>
        <taxon>Zeiogadaria</taxon>
        <taxon>Gadariae</taxon>
        <taxon>Gadiformes</taxon>
        <taxon>Gadoidei</taxon>
        <taxon>Merlucciidae</taxon>
        <taxon>Merluccius</taxon>
    </lineage>
</organism>
<accession>A0AA47NT08</accession>
<dbReference type="GO" id="GO:0016301">
    <property type="term" value="F:kinase activity"/>
    <property type="evidence" value="ECO:0007669"/>
    <property type="project" value="UniProtKB-KW"/>
</dbReference>